<feature type="region of interest" description="Disordered" evidence="1">
    <location>
        <begin position="173"/>
        <end position="244"/>
    </location>
</feature>
<accession>A0A841PRW6</accession>
<keyword evidence="2" id="KW-0812">Transmembrane</keyword>
<feature type="transmembrane region" description="Helical" evidence="2">
    <location>
        <begin position="7"/>
        <end position="24"/>
    </location>
</feature>
<sequence>MFELSDIPRLLLSALIILPIVTIIRETGYYTVVTLLGATNKKLTIGSGPVLFRTKTIEARRYFFMYSWFEYDELQPDSRFWHGLIYASPILSNVIVAIILNSLLAEGILERNMFWDIFLFYVFYFVLFDVIPVYLPDGQPTNGRAIFDLVWHGERSDYIKKEVQEQIREIERELKDADTQEQKETMQNRDRDQLEKSDLDSHEGYTESQKATIENRDRDQYERDDHSSIEKQRAHRERDDHNNP</sequence>
<feature type="transmembrane region" description="Helical" evidence="2">
    <location>
        <begin position="84"/>
        <end position="105"/>
    </location>
</feature>
<proteinExistence type="predicted"/>
<feature type="transmembrane region" description="Helical" evidence="2">
    <location>
        <begin position="117"/>
        <end position="135"/>
    </location>
</feature>
<dbReference type="RefSeq" id="WP_184405875.1">
    <property type="nucleotide sequence ID" value="NZ_JACHHJ010000008.1"/>
</dbReference>
<keyword evidence="4" id="KW-1185">Reference proteome</keyword>
<keyword evidence="2" id="KW-1133">Transmembrane helix</keyword>
<organism evidence="3 4">
    <name type="scientific">Geomicrobium halophilum</name>
    <dbReference type="NCBI Taxonomy" id="549000"/>
    <lineage>
        <taxon>Bacteria</taxon>
        <taxon>Bacillati</taxon>
        <taxon>Bacillota</taxon>
        <taxon>Bacilli</taxon>
        <taxon>Bacillales</taxon>
        <taxon>Geomicrobium</taxon>
    </lineage>
</organism>
<dbReference type="EMBL" id="JACHHJ010000008">
    <property type="protein sequence ID" value="MBB6451540.1"/>
    <property type="molecule type" value="Genomic_DNA"/>
</dbReference>
<feature type="compositionally biased region" description="Basic and acidic residues" evidence="1">
    <location>
        <begin position="213"/>
        <end position="244"/>
    </location>
</feature>
<evidence type="ECO:0000256" key="2">
    <source>
        <dbReference type="SAM" id="Phobius"/>
    </source>
</evidence>
<keyword evidence="2" id="KW-0472">Membrane</keyword>
<evidence type="ECO:0000256" key="1">
    <source>
        <dbReference type="SAM" id="MobiDB-lite"/>
    </source>
</evidence>
<dbReference type="AlphaFoldDB" id="A0A841PRW6"/>
<gene>
    <name evidence="3" type="ORF">HNR44_003553</name>
</gene>
<feature type="compositionally biased region" description="Basic and acidic residues" evidence="1">
    <location>
        <begin position="173"/>
        <end position="205"/>
    </location>
</feature>
<name>A0A841PRW6_9BACL</name>
<comment type="caution">
    <text evidence="3">The sequence shown here is derived from an EMBL/GenBank/DDBJ whole genome shotgun (WGS) entry which is preliminary data.</text>
</comment>
<protein>
    <submittedName>
        <fullName evidence="3">Uncharacterized protein</fullName>
    </submittedName>
</protein>
<evidence type="ECO:0000313" key="3">
    <source>
        <dbReference type="EMBL" id="MBB6451540.1"/>
    </source>
</evidence>
<dbReference type="Proteomes" id="UP000568839">
    <property type="component" value="Unassembled WGS sequence"/>
</dbReference>
<evidence type="ECO:0000313" key="4">
    <source>
        <dbReference type="Proteomes" id="UP000568839"/>
    </source>
</evidence>
<reference evidence="3 4" key="1">
    <citation type="submission" date="2020-08" db="EMBL/GenBank/DDBJ databases">
        <title>Genomic Encyclopedia of Type Strains, Phase IV (KMG-IV): sequencing the most valuable type-strain genomes for metagenomic binning, comparative biology and taxonomic classification.</title>
        <authorList>
            <person name="Goeker M."/>
        </authorList>
    </citation>
    <scope>NUCLEOTIDE SEQUENCE [LARGE SCALE GENOMIC DNA]</scope>
    <source>
        <strain evidence="3 4">DSM 21769</strain>
    </source>
</reference>